<name>A0A7W4VR50_9HYPH</name>
<evidence type="ECO:0000313" key="3">
    <source>
        <dbReference type="Proteomes" id="UP000532010"/>
    </source>
</evidence>
<evidence type="ECO:0000256" key="1">
    <source>
        <dbReference type="SAM" id="Phobius"/>
    </source>
</evidence>
<protein>
    <submittedName>
        <fullName evidence="2">Flp pilus assembly protein TadB</fullName>
    </submittedName>
</protein>
<accession>A0A7W4VR50</accession>
<gene>
    <name evidence="2" type="ORF">FHR70_004821</name>
</gene>
<keyword evidence="1" id="KW-0472">Membrane</keyword>
<keyword evidence="1" id="KW-1133">Transmembrane helix</keyword>
<keyword evidence="1" id="KW-0812">Transmembrane</keyword>
<feature type="transmembrane region" description="Helical" evidence="1">
    <location>
        <begin position="27"/>
        <end position="60"/>
    </location>
</feature>
<dbReference type="EMBL" id="JACHWB010000013">
    <property type="protein sequence ID" value="MBB3021716.1"/>
    <property type="molecule type" value="Genomic_DNA"/>
</dbReference>
<evidence type="ECO:0000313" key="2">
    <source>
        <dbReference type="EMBL" id="MBB3021716.1"/>
    </source>
</evidence>
<keyword evidence="3" id="KW-1185">Reference proteome</keyword>
<organism evidence="2 3">
    <name type="scientific">Microvirga lupini</name>
    <dbReference type="NCBI Taxonomy" id="420324"/>
    <lineage>
        <taxon>Bacteria</taxon>
        <taxon>Pseudomonadati</taxon>
        <taxon>Pseudomonadota</taxon>
        <taxon>Alphaproteobacteria</taxon>
        <taxon>Hyphomicrobiales</taxon>
        <taxon>Methylobacteriaceae</taxon>
        <taxon>Microvirga</taxon>
    </lineage>
</organism>
<dbReference type="AlphaFoldDB" id="A0A7W4VR50"/>
<reference evidence="2 3" key="1">
    <citation type="submission" date="2020-08" db="EMBL/GenBank/DDBJ databases">
        <title>The Agave Microbiome: Exploring the role of microbial communities in plant adaptations to desert environments.</title>
        <authorList>
            <person name="Partida-Martinez L.P."/>
        </authorList>
    </citation>
    <scope>NUCLEOTIDE SEQUENCE [LARGE SCALE GENOMIC DNA]</scope>
    <source>
        <strain evidence="2 3">AT3.9</strain>
    </source>
</reference>
<dbReference type="Proteomes" id="UP000532010">
    <property type="component" value="Unassembled WGS sequence"/>
</dbReference>
<comment type="caution">
    <text evidence="2">The sequence shown here is derived from an EMBL/GenBank/DDBJ whole genome shotgun (WGS) entry which is preliminary data.</text>
</comment>
<proteinExistence type="predicted"/>
<sequence length="89" mass="9834">MQMDYGGRSSTTGVGRVWTPMIRLAGLLLLAVALLAMMIVGLFLVLPVMLVGGLALSIYIRRQVRREQQRQSQEGVIDAEYTVIERAQG</sequence>